<dbReference type="InterPro" id="IPR011008">
    <property type="entry name" value="Dimeric_a/b-barrel"/>
</dbReference>
<feature type="region of interest" description="Disordered" evidence="1">
    <location>
        <begin position="117"/>
        <end position="147"/>
    </location>
</feature>
<dbReference type="EMBL" id="CADCVC010000073">
    <property type="protein sequence ID" value="CAA9435346.1"/>
    <property type="molecule type" value="Genomic_DNA"/>
</dbReference>
<reference evidence="2" key="1">
    <citation type="submission" date="2020-02" db="EMBL/GenBank/DDBJ databases">
        <authorList>
            <person name="Meier V. D."/>
        </authorList>
    </citation>
    <scope>NUCLEOTIDE SEQUENCE</scope>
    <source>
        <strain evidence="2">AVDCRST_MAG80</strain>
    </source>
</reference>
<name>A0A6J4QEG7_9ACTN</name>
<dbReference type="SUPFAM" id="SSF54909">
    <property type="entry name" value="Dimeric alpha+beta barrel"/>
    <property type="match status" value="1"/>
</dbReference>
<accession>A0A6J4QEG7</accession>
<dbReference type="AlphaFoldDB" id="A0A6J4QEG7"/>
<sequence length="147" mass="17241">MTPWATEWEEHRYAGPAMEILRFSRESDKEYTAMVSFLPLEEFRAIPKFVRYTRQIQRQLAGSEGLIGYSMDANVVGKEFWTSSVWEDAQALRRFVHRTPHDEIMGICCRRWGKRSSCNGRRKERPSHPIGVRPRSASESCRPREHP</sequence>
<organism evidence="2">
    <name type="scientific">uncultured Rubrobacteraceae bacterium</name>
    <dbReference type="NCBI Taxonomy" id="349277"/>
    <lineage>
        <taxon>Bacteria</taxon>
        <taxon>Bacillati</taxon>
        <taxon>Actinomycetota</taxon>
        <taxon>Rubrobacteria</taxon>
        <taxon>Rubrobacterales</taxon>
        <taxon>Rubrobacteraceae</taxon>
        <taxon>environmental samples</taxon>
    </lineage>
</organism>
<proteinExistence type="predicted"/>
<gene>
    <name evidence="2" type="ORF">AVDCRST_MAG80-873</name>
</gene>
<evidence type="ECO:0008006" key="3">
    <source>
        <dbReference type="Google" id="ProtNLM"/>
    </source>
</evidence>
<evidence type="ECO:0000313" key="2">
    <source>
        <dbReference type="EMBL" id="CAA9435346.1"/>
    </source>
</evidence>
<evidence type="ECO:0000256" key="1">
    <source>
        <dbReference type="SAM" id="MobiDB-lite"/>
    </source>
</evidence>
<protein>
    <recommendedName>
        <fullName evidence="3">ABM domain-containing protein</fullName>
    </recommendedName>
</protein>